<dbReference type="CDD" id="cd04902">
    <property type="entry name" value="ACT_3PGDH-xct"/>
    <property type="match status" value="1"/>
</dbReference>
<comment type="similarity">
    <text evidence="3 9">Belongs to the D-isomer specific 2-hydroxyacid dehydrogenase family.</text>
</comment>
<dbReference type="Pfam" id="PF01842">
    <property type="entry name" value="ACT"/>
    <property type="match status" value="1"/>
</dbReference>
<dbReference type="PANTHER" id="PTHR42938:SF47">
    <property type="entry name" value="HYDROXYPYRUVATE REDUCTASE"/>
    <property type="match status" value="1"/>
</dbReference>
<proteinExistence type="inferred from homology"/>
<comment type="function">
    <text evidence="1">Catalyzes the reversible oxidation of 3-phospho-D-glycerate to 3-phosphonooxypyruvate, the first step of the phosphorylated L-serine biosynthesis pathway. Also catalyzes the reversible oxidation of 2-hydroxyglutarate to 2-oxoglutarate.</text>
</comment>
<dbReference type="InterPro" id="IPR002912">
    <property type="entry name" value="ACT_dom"/>
</dbReference>
<dbReference type="PROSITE" id="PS51671">
    <property type="entry name" value="ACT"/>
    <property type="match status" value="1"/>
</dbReference>
<dbReference type="InterPro" id="IPR036291">
    <property type="entry name" value="NAD(P)-bd_dom_sf"/>
</dbReference>
<keyword evidence="9" id="KW-0028">Amino-acid biosynthesis</keyword>
<dbReference type="PROSITE" id="PS00671">
    <property type="entry name" value="D_2_HYDROXYACID_DH_3"/>
    <property type="match status" value="1"/>
</dbReference>
<dbReference type="Pfam" id="PF00389">
    <property type="entry name" value="2-Hacid_dh"/>
    <property type="match status" value="1"/>
</dbReference>
<dbReference type="AlphaFoldDB" id="A0A1X4XY55"/>
<keyword evidence="5 9" id="KW-0560">Oxidoreductase</keyword>
<feature type="domain" description="ACT" evidence="10">
    <location>
        <begin position="466"/>
        <end position="538"/>
    </location>
</feature>
<evidence type="ECO:0000256" key="2">
    <source>
        <dbReference type="ARBA" id="ARBA00005216"/>
    </source>
</evidence>
<dbReference type="GO" id="GO:0051287">
    <property type="term" value="F:NAD binding"/>
    <property type="evidence" value="ECO:0007669"/>
    <property type="project" value="UniProtKB-UniRule"/>
</dbReference>
<dbReference type="STRING" id="1562698.DESAMIL20_1997"/>
<dbReference type="InterPro" id="IPR029753">
    <property type="entry name" value="D-isomer_DH_CS"/>
</dbReference>
<dbReference type="CDD" id="cd12173">
    <property type="entry name" value="PGDH_4"/>
    <property type="match status" value="1"/>
</dbReference>
<dbReference type="FunFam" id="3.40.50.720:FF:000021">
    <property type="entry name" value="D-3-phosphoglycerate dehydrogenase"/>
    <property type="match status" value="1"/>
</dbReference>
<reference evidence="11 12" key="1">
    <citation type="journal article" date="2017" name="Front. Microbiol.">
        <title>Genome Sequence of Desulfurella amilsii Strain TR1 and Comparative Genomics of Desulfurellaceae Family.</title>
        <authorList>
            <person name="Florentino A.P."/>
            <person name="Stams A.J."/>
            <person name="Sanchez-Andrea I."/>
        </authorList>
    </citation>
    <scope>NUCLEOTIDE SEQUENCE [LARGE SCALE GENOMIC DNA]</scope>
    <source>
        <strain evidence="11 12">TR1</strain>
    </source>
</reference>
<dbReference type="InterPro" id="IPR006140">
    <property type="entry name" value="D-isomer_DH_NAD-bd"/>
</dbReference>
<dbReference type="EMBL" id="MDSU01000018">
    <property type="protein sequence ID" value="OSS42444.1"/>
    <property type="molecule type" value="Genomic_DNA"/>
</dbReference>
<dbReference type="PANTHER" id="PTHR42938">
    <property type="entry name" value="FORMATE DEHYDROGENASE 1"/>
    <property type="match status" value="1"/>
</dbReference>
<dbReference type="Gene3D" id="3.30.70.260">
    <property type="match status" value="1"/>
</dbReference>
<evidence type="ECO:0000256" key="7">
    <source>
        <dbReference type="ARBA" id="ARBA00048126"/>
    </source>
</evidence>
<dbReference type="SUPFAM" id="SSF51735">
    <property type="entry name" value="NAD(P)-binding Rossmann-fold domains"/>
    <property type="match status" value="1"/>
</dbReference>
<dbReference type="Gene3D" id="3.30.1330.90">
    <property type="entry name" value="D-3-phosphoglycerate dehydrogenase, domain 3"/>
    <property type="match status" value="1"/>
</dbReference>
<keyword evidence="9" id="KW-0718">Serine biosynthesis</keyword>
<evidence type="ECO:0000259" key="10">
    <source>
        <dbReference type="PROSITE" id="PS51671"/>
    </source>
</evidence>
<name>A0A1X4XY55_9BACT</name>
<comment type="caution">
    <text evidence="11">The sequence shown here is derived from an EMBL/GenBank/DDBJ whole genome shotgun (WGS) entry which is preliminary data.</text>
</comment>
<keyword evidence="12" id="KW-1185">Reference proteome</keyword>
<dbReference type="Gene3D" id="3.40.50.720">
    <property type="entry name" value="NAD(P)-binding Rossmann-like Domain"/>
    <property type="match status" value="2"/>
</dbReference>
<sequence>MKILVTEHVAQEGLDYIRKNNIEIEGKMNLTPQELAQIIGNYDAVITRSGTRITKETLTNPGKLKVIGRAGVGVDSIDIAEASKKGIIVINAPGANTIAAAELTTGMMLNALRKLPTAHYSLKYERKWDRKKFMGVELSGKTLGIVGLGHVGSEVAKRAKAFGAKCLAYDPYIKKTKALDLGVELVEQFDEILERSDIITFHTPLTKETKNMMTKKEIDKAKDGVILINCARGGIINEKDLYESIKSGKVAACGIDTFEKEPATDNPLLDLDNVFVTPHIGANSNESQINVSLILAQQIVNALLGRPYQNAINIPFIKDKMSKEHRLYFDLAEKMGSLAAQLTEGRPSQIDIVMVGTRFEEDVVEKAFDVPFNYQPFTIAALKGFLEFSMSDSVSYMNAPYVAKELDIIVSEAKAKNYENYNNLLLMKIATDKQTKIIGSTLFEDGTQKIVLVDEFRTDIAPKGIYLYVINKDKPGTIGKIGTILGNLNINIAGFHLSRQKSGFAMSFVELDTQPSQEAINLLKKIEDIELIKAIVFN</sequence>
<dbReference type="Pfam" id="PF19304">
    <property type="entry name" value="PGDH_inter"/>
    <property type="match status" value="1"/>
</dbReference>
<dbReference type="SUPFAM" id="SSF143548">
    <property type="entry name" value="Serine metabolism enzymes domain"/>
    <property type="match status" value="1"/>
</dbReference>
<comment type="catalytic activity">
    <reaction evidence="8 9">
        <text>(2R)-3-phosphoglycerate + NAD(+) = 3-phosphooxypyruvate + NADH + H(+)</text>
        <dbReference type="Rhea" id="RHEA:12641"/>
        <dbReference type="ChEBI" id="CHEBI:15378"/>
        <dbReference type="ChEBI" id="CHEBI:18110"/>
        <dbReference type="ChEBI" id="CHEBI:57540"/>
        <dbReference type="ChEBI" id="CHEBI:57945"/>
        <dbReference type="ChEBI" id="CHEBI:58272"/>
        <dbReference type="EC" id="1.1.1.95"/>
    </reaction>
</comment>
<dbReference type="EC" id="1.1.1.95" evidence="9"/>
<dbReference type="UniPathway" id="UPA00135">
    <property type="reaction ID" value="UER00196"/>
</dbReference>
<evidence type="ECO:0000256" key="5">
    <source>
        <dbReference type="ARBA" id="ARBA00023002"/>
    </source>
</evidence>
<dbReference type="GO" id="GO:0004617">
    <property type="term" value="F:phosphoglycerate dehydrogenase activity"/>
    <property type="evidence" value="ECO:0007669"/>
    <property type="project" value="UniProtKB-UniRule"/>
</dbReference>
<dbReference type="RefSeq" id="WP_086034692.1">
    <property type="nucleotide sequence ID" value="NZ_MDSU01000018.1"/>
</dbReference>
<dbReference type="Proteomes" id="UP000194141">
    <property type="component" value="Unassembled WGS sequence"/>
</dbReference>
<dbReference type="OrthoDB" id="9793626at2"/>
<evidence type="ECO:0000256" key="8">
    <source>
        <dbReference type="ARBA" id="ARBA00048731"/>
    </source>
</evidence>
<evidence type="ECO:0000256" key="1">
    <source>
        <dbReference type="ARBA" id="ARBA00003800"/>
    </source>
</evidence>
<accession>A0A1X4XY55</accession>
<dbReference type="NCBIfam" id="TIGR01327">
    <property type="entry name" value="PGDH"/>
    <property type="match status" value="1"/>
</dbReference>
<evidence type="ECO:0000256" key="9">
    <source>
        <dbReference type="RuleBase" id="RU363003"/>
    </source>
</evidence>
<dbReference type="InterPro" id="IPR045626">
    <property type="entry name" value="PGDH_ASB_dom"/>
</dbReference>
<evidence type="ECO:0000313" key="11">
    <source>
        <dbReference type="EMBL" id="OSS42444.1"/>
    </source>
</evidence>
<evidence type="ECO:0000256" key="3">
    <source>
        <dbReference type="ARBA" id="ARBA00005854"/>
    </source>
</evidence>
<comment type="pathway">
    <text evidence="2 9">Amino-acid biosynthesis; L-serine biosynthesis; L-serine from 3-phospho-D-glycerate: step 1/3.</text>
</comment>
<dbReference type="SUPFAM" id="SSF55021">
    <property type="entry name" value="ACT-like"/>
    <property type="match status" value="1"/>
</dbReference>
<dbReference type="InterPro" id="IPR006139">
    <property type="entry name" value="D-isomer_2_OHA_DH_cat_dom"/>
</dbReference>
<protein>
    <recommendedName>
        <fullName evidence="4 9">D-3-phosphoglycerate dehydrogenase</fullName>
        <ecNumber evidence="9">1.1.1.95</ecNumber>
    </recommendedName>
</protein>
<evidence type="ECO:0000256" key="4">
    <source>
        <dbReference type="ARBA" id="ARBA00021582"/>
    </source>
</evidence>
<dbReference type="GO" id="GO:0006564">
    <property type="term" value="P:L-serine biosynthetic process"/>
    <property type="evidence" value="ECO:0007669"/>
    <property type="project" value="UniProtKB-UniRule"/>
</dbReference>
<gene>
    <name evidence="11" type="ORF">DESAMIL20_1997</name>
</gene>
<comment type="catalytic activity">
    <reaction evidence="7">
        <text>(R)-2-hydroxyglutarate + NAD(+) = 2-oxoglutarate + NADH + H(+)</text>
        <dbReference type="Rhea" id="RHEA:49612"/>
        <dbReference type="ChEBI" id="CHEBI:15378"/>
        <dbReference type="ChEBI" id="CHEBI:15801"/>
        <dbReference type="ChEBI" id="CHEBI:16810"/>
        <dbReference type="ChEBI" id="CHEBI:57540"/>
        <dbReference type="ChEBI" id="CHEBI:57945"/>
        <dbReference type="EC" id="1.1.1.399"/>
    </reaction>
</comment>
<keyword evidence="6 9" id="KW-0520">NAD</keyword>
<organism evidence="11 12">
    <name type="scientific">Desulfurella amilsii</name>
    <dbReference type="NCBI Taxonomy" id="1562698"/>
    <lineage>
        <taxon>Bacteria</taxon>
        <taxon>Pseudomonadati</taxon>
        <taxon>Campylobacterota</taxon>
        <taxon>Desulfurellia</taxon>
        <taxon>Desulfurellales</taxon>
        <taxon>Desulfurellaceae</taxon>
        <taxon>Desulfurella</taxon>
    </lineage>
</organism>
<evidence type="ECO:0000313" key="12">
    <source>
        <dbReference type="Proteomes" id="UP000194141"/>
    </source>
</evidence>
<evidence type="ECO:0000256" key="6">
    <source>
        <dbReference type="ARBA" id="ARBA00023027"/>
    </source>
</evidence>
<dbReference type="Pfam" id="PF02826">
    <property type="entry name" value="2-Hacid_dh_C"/>
    <property type="match status" value="1"/>
</dbReference>
<dbReference type="InterPro" id="IPR006236">
    <property type="entry name" value="PGDH"/>
</dbReference>
<dbReference type="InterPro" id="IPR045865">
    <property type="entry name" value="ACT-like_dom_sf"/>
</dbReference>
<dbReference type="SUPFAM" id="SSF52283">
    <property type="entry name" value="Formate/glycerate dehydrogenase catalytic domain-like"/>
    <property type="match status" value="1"/>
</dbReference>
<dbReference type="InterPro" id="IPR029009">
    <property type="entry name" value="ASB_dom_sf"/>
</dbReference>